<dbReference type="AlphaFoldDB" id="A0AAP1Y6Y8"/>
<dbReference type="Proteomes" id="UP000029590">
    <property type="component" value="Unassembled WGS sequence"/>
</dbReference>
<dbReference type="KEGG" id="bgo:BM43_7152"/>
<dbReference type="RefSeq" id="WP_036054686.1">
    <property type="nucleotide sequence ID" value="NZ_CADEPT010000009.1"/>
</dbReference>
<organism evidence="1 3">
    <name type="scientific">Burkholderia gladioli</name>
    <name type="common">Pseudomonas marginata</name>
    <name type="synonym">Phytomonas marginata</name>
    <dbReference type="NCBI Taxonomy" id="28095"/>
    <lineage>
        <taxon>Bacteria</taxon>
        <taxon>Pseudomonadati</taxon>
        <taxon>Pseudomonadota</taxon>
        <taxon>Betaproteobacteria</taxon>
        <taxon>Burkholderiales</taxon>
        <taxon>Burkholderiaceae</taxon>
        <taxon>Burkholderia</taxon>
    </lineage>
</organism>
<reference evidence="2" key="2">
    <citation type="submission" date="2022-09" db="EMBL/GenBank/DDBJ databases">
        <title>Genomic of Burkholderia gladioli.</title>
        <authorList>
            <person name="Wu H."/>
        </authorList>
    </citation>
    <scope>NUCLEOTIDE SEQUENCE</scope>
    <source>
        <strain evidence="2">ZN-S4</strain>
    </source>
</reference>
<gene>
    <name evidence="1" type="ORF">DM48_613</name>
    <name evidence="2" type="ORF">NYZ96_26825</name>
</gene>
<proteinExistence type="predicted"/>
<accession>A0AAP1Y6Y8</accession>
<dbReference type="Proteomes" id="UP001059745">
    <property type="component" value="Chromosome 2"/>
</dbReference>
<protein>
    <submittedName>
        <fullName evidence="1">Uncharacterized protein</fullName>
    </submittedName>
</protein>
<evidence type="ECO:0000313" key="1">
    <source>
        <dbReference type="EMBL" id="KGC13800.1"/>
    </source>
</evidence>
<evidence type="ECO:0000313" key="2">
    <source>
        <dbReference type="EMBL" id="UWX75118.1"/>
    </source>
</evidence>
<sequence>MAKGNHVFNAFDKVIASVYYSVVGYDEAARKEDMNLIGGAGGDTDAARQKASEAEAMMRKRFVTSYPIYREILDRDEMKWLHATQDDHPVIPNDANSRSFGEESTRFGAEVVDWATGVSNADVMVRWRQLVNLGVDQQAQENYVKEGSSQPGTPNSEDARRARCGKINEFVKGDLTGKVRHLLLAIRFDLKTLKKIKYDPKLSTDWKALLSEGRA</sequence>
<name>A0AAP1Y6Y8_BURGA</name>
<reference evidence="1 3" key="1">
    <citation type="submission" date="2014-04" db="EMBL/GenBank/DDBJ databases">
        <authorList>
            <person name="Bishop-Lilly K.A."/>
            <person name="Broomall S.M."/>
            <person name="Chain P.S."/>
            <person name="Chertkov O."/>
            <person name="Coyne S.R."/>
            <person name="Daligault H.E."/>
            <person name="Davenport K.W."/>
            <person name="Erkkila T."/>
            <person name="Frey K.G."/>
            <person name="Gibbons H.S."/>
            <person name="Gu W."/>
            <person name="Jaissle J."/>
            <person name="Johnson S.L."/>
            <person name="Koroleva G.I."/>
            <person name="Ladner J.T."/>
            <person name="Lo C.-C."/>
            <person name="Minogue T.D."/>
            <person name="Munk C."/>
            <person name="Palacios G.F."/>
            <person name="Redden C.L."/>
            <person name="Rosenzweig C.N."/>
            <person name="Scholz M.B."/>
            <person name="Teshima H."/>
            <person name="Xu Y."/>
        </authorList>
    </citation>
    <scope>NUCLEOTIDE SEQUENCE [LARGE SCALE GENOMIC DNA]</scope>
    <source>
        <strain evidence="3">gladioli</strain>
        <strain evidence="1">Gladioli</strain>
    </source>
</reference>
<evidence type="ECO:0000313" key="3">
    <source>
        <dbReference type="Proteomes" id="UP000029590"/>
    </source>
</evidence>
<dbReference type="EMBL" id="JPGG01000016">
    <property type="protein sequence ID" value="KGC13800.1"/>
    <property type="molecule type" value="Genomic_DNA"/>
</dbReference>
<dbReference type="EMBL" id="CP104215">
    <property type="protein sequence ID" value="UWX75118.1"/>
    <property type="molecule type" value="Genomic_DNA"/>
</dbReference>
<dbReference type="GeneID" id="66461959"/>